<evidence type="ECO:0000313" key="4">
    <source>
        <dbReference type="RefSeq" id="XP_006814097.1"/>
    </source>
</evidence>
<accession>A0ABM0M256</accession>
<dbReference type="PANTHER" id="PTHR14633:SF3">
    <property type="entry name" value="LITTLE ELONGATION COMPLEX SUBUNIT 2"/>
    <property type="match status" value="1"/>
</dbReference>
<dbReference type="InterPro" id="IPR019535">
    <property type="entry name" value="ICE2_C"/>
</dbReference>
<feature type="region of interest" description="Disordered" evidence="1">
    <location>
        <begin position="623"/>
        <end position="704"/>
    </location>
</feature>
<dbReference type="Pfam" id="PF10505">
    <property type="entry name" value="NARG2_C"/>
    <property type="match status" value="1"/>
</dbReference>
<feature type="compositionally biased region" description="Basic and acidic residues" evidence="1">
    <location>
        <begin position="649"/>
        <end position="661"/>
    </location>
</feature>
<dbReference type="PANTHER" id="PTHR14633">
    <property type="entry name" value="LITTLE ELONGATION COMPLEX SUBUNIT 2"/>
    <property type="match status" value="1"/>
</dbReference>
<feature type="compositionally biased region" description="Polar residues" evidence="1">
    <location>
        <begin position="623"/>
        <end position="638"/>
    </location>
</feature>
<dbReference type="Proteomes" id="UP000694865">
    <property type="component" value="Unplaced"/>
</dbReference>
<organism evidence="3 4">
    <name type="scientific">Saccoglossus kowalevskii</name>
    <name type="common">Acorn worm</name>
    <dbReference type="NCBI Taxonomy" id="10224"/>
    <lineage>
        <taxon>Eukaryota</taxon>
        <taxon>Metazoa</taxon>
        <taxon>Hemichordata</taxon>
        <taxon>Enteropneusta</taxon>
        <taxon>Harrimaniidae</taxon>
        <taxon>Saccoglossus</taxon>
    </lineage>
</organism>
<keyword evidence="3" id="KW-1185">Reference proteome</keyword>
<feature type="domain" description="Little elongation complex subunit 2 C-terminal" evidence="2">
    <location>
        <begin position="852"/>
        <end position="931"/>
    </location>
</feature>
<feature type="region of interest" description="Disordered" evidence="1">
    <location>
        <begin position="821"/>
        <end position="843"/>
    </location>
</feature>
<evidence type="ECO:0000313" key="3">
    <source>
        <dbReference type="Proteomes" id="UP000694865"/>
    </source>
</evidence>
<reference evidence="4" key="1">
    <citation type="submission" date="2025-08" db="UniProtKB">
        <authorList>
            <consortium name="RefSeq"/>
        </authorList>
    </citation>
    <scope>IDENTIFICATION</scope>
    <source>
        <tissue evidence="4">Testes</tissue>
    </source>
</reference>
<protein>
    <submittedName>
        <fullName evidence="4">Uncharacterized protein LOC100373255</fullName>
    </submittedName>
</protein>
<proteinExistence type="predicted"/>
<evidence type="ECO:0000256" key="1">
    <source>
        <dbReference type="SAM" id="MobiDB-lite"/>
    </source>
</evidence>
<dbReference type="GeneID" id="100373255"/>
<dbReference type="RefSeq" id="XP_006814097.1">
    <property type="nucleotide sequence ID" value="XM_006814034.1"/>
</dbReference>
<gene>
    <name evidence="4" type="primary">LOC100373255</name>
</gene>
<evidence type="ECO:0000259" key="2">
    <source>
        <dbReference type="Pfam" id="PF10505"/>
    </source>
</evidence>
<sequence>MTSESIWDVADGDSKDSIFFSEDVFKTYSTNPRYENLLQMHVPSHNVKKLEKKKTLPKPLKPYQVKRLLQSSKPQFPYPRFSNLTSHDKRQYLKLWRKFQHFHTEMLRMYPNQQEMTTFMELKTKVMAEQEEFNRYLEYIARHCPEDYNFINNDVNRYVDELMACYKSSLCMYPQQYSLYQTLGISTGMSFPSDSMLKRVKTLLTLGNVSYKVIPLYEKKTFVSRQYSNMVCDFPPCDVVYSIPQSSCTEWKRQPVSKDVNAKKLADKYKVDTIISMSGLETLINNHPPYYTEQWEIPVNIIQDDSDESRKTIYIDKPLAKKQMSLQQKNLLYHQISLPRLFRPKMSQKSLPLEVVVCPNEGSHHVQSTLSNEQSLVREQVTHLMKDSDVDSHKDACLLANQNEQNMVREELSSSVEQASMARTSKAYKHTVETFQCSKDASQDAIGVKTKSNPYGREQIDINLNKLDTQNIADNSGTEIDTTDTEHGLLIVTEDEELDKEVGVSNKAEDVAMETDDELVMKPKKRNNPFISQLGVTDSSVKAKQGNLMRDSQKQEKRKNFLYDGDISSDADRLLYIDDYVVVEKNMNSIKCDHEELNQSNFECLPKGKISTPIRRSARLHNLTQSSSDESLNDTDLTPAQKRNHGKKKNNEEERTDEKFLCKNMKTSRLKETTLSDETLPIRRSKRLKKSSDEDLSSNDEIGKTINDGEIQCCSEKEMSSVKQNRMEEEPIAAGEKINVQENQTEQLILGKKNYEPRFLCDELVGQRNVKKGSVIIPQGKVSKNTKQCQVTGKIKTPTSQCDTLLDGIFKLKEKLAETKDKVAPSMEQPGQHTIEHSELAGGSQITEDKTEYLHPSNGNVMYSLWNFGKVSLLIRNQVCGYIKEGGQLKALTISPKLEYQPKFGLEQISAGQLSTEWIRMYAQPNSMVVVSMHTLRKLSP</sequence>
<name>A0ABM0M256_SACKO</name>